<evidence type="ECO:0000256" key="2">
    <source>
        <dbReference type="ARBA" id="ARBA00023295"/>
    </source>
</evidence>
<dbReference type="SUPFAM" id="SSF51445">
    <property type="entry name" value="(Trans)glycosidases"/>
    <property type="match status" value="1"/>
</dbReference>
<protein>
    <submittedName>
        <fullName evidence="4">Cellulase</fullName>
    </submittedName>
</protein>
<keyword evidence="1 3" id="KW-0378">Hydrolase</keyword>
<evidence type="ECO:0000313" key="5">
    <source>
        <dbReference type="Proteomes" id="UP000280708"/>
    </source>
</evidence>
<dbReference type="GO" id="GO:0009251">
    <property type="term" value="P:glucan catabolic process"/>
    <property type="evidence" value="ECO:0007669"/>
    <property type="project" value="TreeGrafter"/>
</dbReference>
<gene>
    <name evidence="4" type="ORF">EBF16_28150</name>
</gene>
<evidence type="ECO:0000313" key="4">
    <source>
        <dbReference type="EMBL" id="AYO80394.1"/>
    </source>
</evidence>
<dbReference type="PROSITE" id="PS00659">
    <property type="entry name" value="GLYCOSYL_HYDROL_F5"/>
    <property type="match status" value="1"/>
</dbReference>
<comment type="similarity">
    <text evidence="3">Belongs to the glycosyl hydrolase 5 (cellulase A) family.</text>
</comment>
<dbReference type="Pfam" id="PF00150">
    <property type="entry name" value="Cellulase"/>
    <property type="match status" value="1"/>
</dbReference>
<dbReference type="Gene3D" id="3.20.20.80">
    <property type="entry name" value="Glycosidases"/>
    <property type="match status" value="1"/>
</dbReference>
<dbReference type="EMBL" id="CP033230">
    <property type="protein sequence ID" value="AYO80394.1"/>
    <property type="molecule type" value="Genomic_DNA"/>
</dbReference>
<dbReference type="PANTHER" id="PTHR34142">
    <property type="entry name" value="ENDO-BETA-1,4-GLUCANASE A"/>
    <property type="match status" value="1"/>
</dbReference>
<dbReference type="PANTHER" id="PTHR34142:SF1">
    <property type="entry name" value="GLYCOSIDE HYDROLASE FAMILY 5 DOMAIN-CONTAINING PROTEIN"/>
    <property type="match status" value="1"/>
</dbReference>
<dbReference type="GO" id="GO:0004553">
    <property type="term" value="F:hydrolase activity, hydrolyzing O-glycosyl compounds"/>
    <property type="evidence" value="ECO:0007669"/>
    <property type="project" value="InterPro"/>
</dbReference>
<organism evidence="4 5">
    <name type="scientific">Sphingobium yanoikuyae</name>
    <name type="common">Sphingomonas yanoikuyae</name>
    <dbReference type="NCBI Taxonomy" id="13690"/>
    <lineage>
        <taxon>Bacteria</taxon>
        <taxon>Pseudomonadati</taxon>
        <taxon>Pseudomonadota</taxon>
        <taxon>Alphaproteobacteria</taxon>
        <taxon>Sphingomonadales</taxon>
        <taxon>Sphingomonadaceae</taxon>
        <taxon>Sphingobium</taxon>
    </lineage>
</organism>
<reference evidence="4 5" key="1">
    <citation type="submission" date="2018-10" db="EMBL/GenBank/DDBJ databases">
        <title>Characterization and genome analysis of a novel bacterium Sphingobium yanoikuyae SJTF8 capable of degrading PAHs.</title>
        <authorList>
            <person name="Yin C."/>
            <person name="Xiong W."/>
            <person name="Liang R."/>
        </authorList>
    </citation>
    <scope>NUCLEOTIDE SEQUENCE [LARGE SCALE GENOMIC DNA]</scope>
    <source>
        <strain evidence="4 5">SJTF8</strain>
    </source>
</reference>
<dbReference type="RefSeq" id="WP_037510237.1">
    <property type="nucleotide sequence ID" value="NZ_CAIGKD010000016.1"/>
</dbReference>
<sequence length="391" mass="41287">MKKMGGGVAAAVVALAATGVLAAVTLSGGEADAPDARVITIPSSSSSASAASTGASTTVPTTTAAQAYAAAAAAAVPAATATSTSKVLPGINISGGEFGGTGGKLGTNYIYPSTAEMRSYAAQGFKLLRVPFRWERLQPNLYGPLSEVDRKALKSVVTQANALGLTVILDMHNYGARQVKGSAALVGSGTLATTALTNAWVKIMEDYRSNPKVWIGLMNEPNRQTAAQWWAIAGQVTKDIRAQKISNKLLIPGTAWTGAHNWVSSGNAAQAVKFVDPGKNYAFEVHQYLDAWSTGTTDKCEVKAGQRVNAALTWAEKYKVKLFFGEIGASGQPQCAKEYPDMLRRLKTSSAVLGWTAWGGGAWWAYDYMFRLQSRTTTPTAHMKLLLANMP</sequence>
<dbReference type="InterPro" id="IPR017853">
    <property type="entry name" value="GH"/>
</dbReference>
<keyword evidence="2 3" id="KW-0326">Glycosidase</keyword>
<proteinExistence type="inferred from homology"/>
<accession>A0A085K341</accession>
<name>A0A085K341_SPHYA</name>
<dbReference type="InterPro" id="IPR018087">
    <property type="entry name" value="Glyco_hydro_5_CS"/>
</dbReference>
<evidence type="ECO:0000256" key="3">
    <source>
        <dbReference type="RuleBase" id="RU361153"/>
    </source>
</evidence>
<evidence type="ECO:0000256" key="1">
    <source>
        <dbReference type="ARBA" id="ARBA00022801"/>
    </source>
</evidence>
<dbReference type="Proteomes" id="UP000280708">
    <property type="component" value="Chromosome"/>
</dbReference>
<dbReference type="AlphaFoldDB" id="A0A085K341"/>
<dbReference type="InterPro" id="IPR001547">
    <property type="entry name" value="Glyco_hydro_5"/>
</dbReference>